<keyword evidence="3" id="KW-1185">Reference proteome</keyword>
<feature type="chain" id="PRO_5026125759" evidence="1">
    <location>
        <begin position="29"/>
        <end position="109"/>
    </location>
</feature>
<reference evidence="2 3" key="1">
    <citation type="submission" date="2019-01" db="EMBL/GenBank/DDBJ databases">
        <title>Sphingorhabdus lacus sp.nov., isolated from an oligotrophic freshwater lake.</title>
        <authorList>
            <person name="Park M."/>
        </authorList>
    </citation>
    <scope>NUCLEOTIDE SEQUENCE [LARGE SCALE GENOMIC DNA]</scope>
    <source>
        <strain evidence="2 3">IMCC26285</strain>
    </source>
</reference>
<dbReference type="AlphaFoldDB" id="A0A6I4M153"/>
<evidence type="ECO:0000313" key="3">
    <source>
        <dbReference type="Proteomes" id="UP000471147"/>
    </source>
</evidence>
<comment type="caution">
    <text evidence="2">The sequence shown here is derived from an EMBL/GenBank/DDBJ whole genome shotgun (WGS) entry which is preliminary data.</text>
</comment>
<dbReference type="NCBIfam" id="TIGR04433">
    <property type="entry name" value="UrcA_uranyl"/>
    <property type="match status" value="1"/>
</dbReference>
<evidence type="ECO:0000313" key="2">
    <source>
        <dbReference type="EMBL" id="MVZ97810.1"/>
    </source>
</evidence>
<accession>A0A6I4M153</accession>
<name>A0A6I4M153_9SPHN</name>
<dbReference type="Proteomes" id="UP000471147">
    <property type="component" value="Unassembled WGS sequence"/>
</dbReference>
<evidence type="ECO:0000256" key="1">
    <source>
        <dbReference type="SAM" id="SignalP"/>
    </source>
</evidence>
<sequence length="109" mass="12041">MFEMATPKLFSFACVAASLLAVSTPAMAEINTVKVKYADLDLSTAKGQDRFKVRVKQAVRQVCADPRATTISERIDQINCEKDSMARAMPKAERQIASYVANRRVALSQ</sequence>
<proteinExistence type="predicted"/>
<dbReference type="EMBL" id="SDWJ01000002">
    <property type="protein sequence ID" value="MVZ97810.1"/>
    <property type="molecule type" value="Genomic_DNA"/>
</dbReference>
<gene>
    <name evidence="2" type="ORF">EUU23_08830</name>
</gene>
<dbReference type="InterPro" id="IPR030972">
    <property type="entry name" value="UrcA_uranyl"/>
</dbReference>
<protein>
    <submittedName>
        <fullName evidence="2">UrcA family protein</fullName>
    </submittedName>
</protein>
<feature type="signal peptide" evidence="1">
    <location>
        <begin position="1"/>
        <end position="28"/>
    </location>
</feature>
<keyword evidence="1" id="KW-0732">Signal</keyword>
<organism evidence="2 3">
    <name type="scientific">Sphingorhabdus profundilacus</name>
    <dbReference type="NCBI Taxonomy" id="2509718"/>
    <lineage>
        <taxon>Bacteria</taxon>
        <taxon>Pseudomonadati</taxon>
        <taxon>Pseudomonadota</taxon>
        <taxon>Alphaproteobacteria</taxon>
        <taxon>Sphingomonadales</taxon>
        <taxon>Sphingomonadaceae</taxon>
        <taxon>Sphingorhabdus</taxon>
    </lineage>
</organism>